<dbReference type="EMBL" id="CAJJDP010000110">
    <property type="protein sequence ID" value="CAD8195871.1"/>
    <property type="molecule type" value="Genomic_DNA"/>
</dbReference>
<keyword evidence="2" id="KW-0539">Nucleus</keyword>
<comment type="caution">
    <text evidence="4">The sequence shown here is derived from an EMBL/GenBank/DDBJ whole genome shotgun (WGS) entry which is preliminary data.</text>
</comment>
<keyword evidence="5" id="KW-1185">Reference proteome</keyword>
<comment type="subcellular location">
    <subcellularLocation>
        <location evidence="1">Nucleus</location>
    </subcellularLocation>
</comment>
<dbReference type="GO" id="GO:0005634">
    <property type="term" value="C:nucleus"/>
    <property type="evidence" value="ECO:0007669"/>
    <property type="project" value="UniProtKB-SubCell"/>
</dbReference>
<dbReference type="OMA" id="AKKRMWM"/>
<evidence type="ECO:0000313" key="4">
    <source>
        <dbReference type="EMBL" id="CAD8195871.1"/>
    </source>
</evidence>
<name>A0A8S1X497_PAROT</name>
<proteinExistence type="predicted"/>
<feature type="domain" description="CCT" evidence="3">
    <location>
        <begin position="129"/>
        <end position="167"/>
    </location>
</feature>
<dbReference type="InterPro" id="IPR010402">
    <property type="entry name" value="CCT_domain"/>
</dbReference>
<sequence>MKVSSLWLIQLRIRYKGGPLHFILRTLFLGFKMIEQSQFFLIHQLEKQMQYLYNYPQFVDDLGQISLELKNELIKFLGNQSQLLLQKMNVLNNFLIQNETQSTVQESKLDSVVVISQGQEKLIDKNFIRKECLQRYRAKKRMWMNRTLYECRKQIADRRLRFNGQFLNCEEEKKIIKIHKILGNHYVRIKNNNIKINGVKKIKHLDKEYILEKIDRLMPCEIKKRIQNKQILFKLL</sequence>
<accession>A0A8S1X497</accession>
<evidence type="ECO:0000259" key="3">
    <source>
        <dbReference type="Pfam" id="PF06203"/>
    </source>
</evidence>
<evidence type="ECO:0000256" key="2">
    <source>
        <dbReference type="ARBA" id="ARBA00023242"/>
    </source>
</evidence>
<dbReference type="Proteomes" id="UP000683925">
    <property type="component" value="Unassembled WGS sequence"/>
</dbReference>
<gene>
    <name evidence="4" type="ORF">POCTA_138.1.T1100089</name>
</gene>
<dbReference type="AlphaFoldDB" id="A0A8S1X497"/>
<protein>
    <recommendedName>
        <fullName evidence="3">CCT domain-containing protein</fullName>
    </recommendedName>
</protein>
<dbReference type="OrthoDB" id="306700at2759"/>
<evidence type="ECO:0000256" key="1">
    <source>
        <dbReference type="ARBA" id="ARBA00004123"/>
    </source>
</evidence>
<reference evidence="4" key="1">
    <citation type="submission" date="2021-01" db="EMBL/GenBank/DDBJ databases">
        <authorList>
            <consortium name="Genoscope - CEA"/>
            <person name="William W."/>
        </authorList>
    </citation>
    <scope>NUCLEOTIDE SEQUENCE</scope>
</reference>
<organism evidence="4 5">
    <name type="scientific">Paramecium octaurelia</name>
    <dbReference type="NCBI Taxonomy" id="43137"/>
    <lineage>
        <taxon>Eukaryota</taxon>
        <taxon>Sar</taxon>
        <taxon>Alveolata</taxon>
        <taxon>Ciliophora</taxon>
        <taxon>Intramacronucleata</taxon>
        <taxon>Oligohymenophorea</taxon>
        <taxon>Peniculida</taxon>
        <taxon>Parameciidae</taxon>
        <taxon>Paramecium</taxon>
    </lineage>
</organism>
<dbReference type="Pfam" id="PF06203">
    <property type="entry name" value="CCT"/>
    <property type="match status" value="1"/>
</dbReference>
<evidence type="ECO:0000313" key="5">
    <source>
        <dbReference type="Proteomes" id="UP000683925"/>
    </source>
</evidence>